<name>L5L277_PTEAL</name>
<protein>
    <submittedName>
        <fullName evidence="2">Uncharacterized protein</fullName>
    </submittedName>
</protein>
<dbReference type="Proteomes" id="UP000010552">
    <property type="component" value="Unassembled WGS sequence"/>
</dbReference>
<dbReference type="InParanoid" id="L5L277"/>
<sequence>MRRGVVSKPGTREEGGIGRGVDPITYGDSFFNADDGSTHRVADEGPAALPSTVRQGNCGQRMAEDQEGQLPFPPPPTALTVQLDSHSCPGCAAEGTR</sequence>
<evidence type="ECO:0000313" key="2">
    <source>
        <dbReference type="EMBL" id="ELK17520.1"/>
    </source>
</evidence>
<evidence type="ECO:0000313" key="3">
    <source>
        <dbReference type="Proteomes" id="UP000010552"/>
    </source>
</evidence>
<gene>
    <name evidence="2" type="ORF">PAL_GLEAN10016622</name>
</gene>
<feature type="region of interest" description="Disordered" evidence="1">
    <location>
        <begin position="1"/>
        <end position="76"/>
    </location>
</feature>
<proteinExistence type="predicted"/>
<reference evidence="3" key="1">
    <citation type="journal article" date="2013" name="Science">
        <title>Comparative analysis of bat genomes provides insight into the evolution of flight and immunity.</title>
        <authorList>
            <person name="Zhang G."/>
            <person name="Cowled C."/>
            <person name="Shi Z."/>
            <person name="Huang Z."/>
            <person name="Bishop-Lilly K.A."/>
            <person name="Fang X."/>
            <person name="Wynne J.W."/>
            <person name="Xiong Z."/>
            <person name="Baker M.L."/>
            <person name="Zhao W."/>
            <person name="Tachedjian M."/>
            <person name="Zhu Y."/>
            <person name="Zhou P."/>
            <person name="Jiang X."/>
            <person name="Ng J."/>
            <person name="Yang L."/>
            <person name="Wu L."/>
            <person name="Xiao J."/>
            <person name="Feng Y."/>
            <person name="Chen Y."/>
            <person name="Sun X."/>
            <person name="Zhang Y."/>
            <person name="Marsh G.A."/>
            <person name="Crameri G."/>
            <person name="Broder C.C."/>
            <person name="Frey K.G."/>
            <person name="Wang L.F."/>
            <person name="Wang J."/>
        </authorList>
    </citation>
    <scope>NUCLEOTIDE SEQUENCE [LARGE SCALE GENOMIC DNA]</scope>
</reference>
<keyword evidence="3" id="KW-1185">Reference proteome</keyword>
<organism evidence="2 3">
    <name type="scientific">Pteropus alecto</name>
    <name type="common">Black flying fox</name>
    <dbReference type="NCBI Taxonomy" id="9402"/>
    <lineage>
        <taxon>Eukaryota</taxon>
        <taxon>Metazoa</taxon>
        <taxon>Chordata</taxon>
        <taxon>Craniata</taxon>
        <taxon>Vertebrata</taxon>
        <taxon>Euteleostomi</taxon>
        <taxon>Mammalia</taxon>
        <taxon>Eutheria</taxon>
        <taxon>Laurasiatheria</taxon>
        <taxon>Chiroptera</taxon>
        <taxon>Yinpterochiroptera</taxon>
        <taxon>Pteropodoidea</taxon>
        <taxon>Pteropodidae</taxon>
        <taxon>Pteropodinae</taxon>
        <taxon>Pteropus</taxon>
    </lineage>
</organism>
<evidence type="ECO:0000256" key="1">
    <source>
        <dbReference type="SAM" id="MobiDB-lite"/>
    </source>
</evidence>
<dbReference type="EMBL" id="KB030405">
    <property type="protein sequence ID" value="ELK17520.1"/>
    <property type="molecule type" value="Genomic_DNA"/>
</dbReference>
<dbReference type="AlphaFoldDB" id="L5L277"/>
<accession>L5L277</accession>